<gene>
    <name evidence="7" type="primary">PotE</name>
    <name evidence="7" type="ordered locus">XOO1267</name>
</gene>
<feature type="transmembrane region" description="Helical" evidence="6">
    <location>
        <begin position="390"/>
        <end position="412"/>
    </location>
</feature>
<dbReference type="EMBL" id="AE013598">
    <property type="protein sequence ID" value="AAW74521.1"/>
    <property type="molecule type" value="Genomic_DNA"/>
</dbReference>
<evidence type="ECO:0000313" key="8">
    <source>
        <dbReference type="Proteomes" id="UP000006735"/>
    </source>
</evidence>
<dbReference type="KEGG" id="xoo:XOO1267"/>
<keyword evidence="5 6" id="KW-0472">Membrane</keyword>
<feature type="transmembrane region" description="Helical" evidence="6">
    <location>
        <begin position="442"/>
        <end position="460"/>
    </location>
</feature>
<dbReference type="Gene3D" id="1.20.1740.10">
    <property type="entry name" value="Amino acid/polyamine transporter I"/>
    <property type="match status" value="1"/>
</dbReference>
<proteinExistence type="predicted"/>
<keyword evidence="2" id="KW-1003">Cell membrane</keyword>
<keyword evidence="8" id="KW-1185">Reference proteome</keyword>
<dbReference type="GO" id="GO:0005886">
    <property type="term" value="C:plasma membrane"/>
    <property type="evidence" value="ECO:0007669"/>
    <property type="project" value="UniProtKB-SubCell"/>
</dbReference>
<feature type="transmembrane region" description="Helical" evidence="6">
    <location>
        <begin position="246"/>
        <end position="265"/>
    </location>
</feature>
<feature type="transmembrane region" description="Helical" evidence="6">
    <location>
        <begin position="71"/>
        <end position="92"/>
    </location>
</feature>
<dbReference type="AlphaFoldDB" id="Q5H3F0"/>
<evidence type="ECO:0000256" key="5">
    <source>
        <dbReference type="ARBA" id="ARBA00023136"/>
    </source>
</evidence>
<reference evidence="7 8" key="1">
    <citation type="journal article" date="2005" name="Nucleic Acids Res.">
        <title>The genome sequence of Xanthomonas oryzae pathovar oryzae KACC10331, the bacterial blight pathogen of rice.</title>
        <authorList>
            <person name="Lee B.M."/>
            <person name="Park Y.J."/>
            <person name="Park D.S."/>
            <person name="Kang H.W."/>
            <person name="Kim J.G."/>
            <person name="Song E.S."/>
            <person name="Park I.C."/>
            <person name="Yoon U.H."/>
            <person name="Hahn J.H."/>
            <person name="Koo B.S."/>
            <person name="Lee G.B."/>
            <person name="Kim H."/>
            <person name="Park H.S."/>
            <person name="Yoon K.O."/>
            <person name="Kim J.H."/>
            <person name="Jung C.H."/>
            <person name="Koh N.H."/>
            <person name="Seo J.S."/>
            <person name="Go S.J."/>
        </authorList>
    </citation>
    <scope>NUCLEOTIDE SEQUENCE [LARGE SCALE GENOMIC DNA]</scope>
    <source>
        <strain evidence="8">KACC10331 / KXO85</strain>
    </source>
</reference>
<dbReference type="STRING" id="291331.XOO1267"/>
<name>Q5H3F0_XANOR</name>
<sequence>MGVWATLSAQCRSHDCSAERAFRSLQHLRCASASLSPDTCMTDTPRRDDAATLERFGYAQELKRQLTLKDLLIYGLVSMVPTAPFSIFGGVFDISAGMVPLTYLVGFVAMLFTALSYQQMSQAFPVAGSVYAYVGRGLNSGMGFLAGWAILLDYLLVPTLLYVVGANAMYNVVPAVPQPAWIGFFVVLNTVVNLRGIETTARANRFFLLGQLVVLAVFLVLATLAIQRGVNGAHWSWRPIYDPQAFSPHVIFSALSVAVVSFLGFDAISTLSEEARGGNRVVGRATLLALLIVAGVFVLQTWLAALLQPTLQRYPSAQASNDAFFEIGRLIAGPWLQIVIALTVAISAAIANSLVAQAATSRLLFAMARDRQLPAFLRYIHPRTAVPQRAILLVAGLSIVLGEVFVGQIALLSSLCNVGALTAFVLLHIAVLWHFRAQGRRVLHGLAPLIGIVILAYVLLNADTHAQLGGTAWMVVGLTVLAFLKLSGRSTEFRASDAVE</sequence>
<organism evidence="7 8">
    <name type="scientific">Xanthomonas oryzae pv. oryzae (strain KACC10331 / KXO85)</name>
    <dbReference type="NCBI Taxonomy" id="291331"/>
    <lineage>
        <taxon>Bacteria</taxon>
        <taxon>Pseudomonadati</taxon>
        <taxon>Pseudomonadota</taxon>
        <taxon>Gammaproteobacteria</taxon>
        <taxon>Lysobacterales</taxon>
        <taxon>Lysobacteraceae</taxon>
        <taxon>Xanthomonas</taxon>
    </lineage>
</organism>
<dbReference type="PIRSF" id="PIRSF006060">
    <property type="entry name" value="AA_transporter"/>
    <property type="match status" value="1"/>
</dbReference>
<evidence type="ECO:0000256" key="2">
    <source>
        <dbReference type="ARBA" id="ARBA00022475"/>
    </source>
</evidence>
<evidence type="ECO:0000256" key="4">
    <source>
        <dbReference type="ARBA" id="ARBA00022989"/>
    </source>
</evidence>
<dbReference type="HOGENOM" id="CLU_007946_6_1_6"/>
<keyword evidence="4 6" id="KW-1133">Transmembrane helix</keyword>
<feature type="transmembrane region" description="Helical" evidence="6">
    <location>
        <begin position="176"/>
        <end position="194"/>
    </location>
</feature>
<dbReference type="Proteomes" id="UP000006735">
    <property type="component" value="Chromosome"/>
</dbReference>
<evidence type="ECO:0000256" key="1">
    <source>
        <dbReference type="ARBA" id="ARBA00004651"/>
    </source>
</evidence>
<evidence type="ECO:0000313" key="7">
    <source>
        <dbReference type="EMBL" id="AAW74521.1"/>
    </source>
</evidence>
<feature type="transmembrane region" description="Helical" evidence="6">
    <location>
        <begin position="466"/>
        <end position="484"/>
    </location>
</feature>
<evidence type="ECO:0000256" key="6">
    <source>
        <dbReference type="SAM" id="Phobius"/>
    </source>
</evidence>
<dbReference type="PANTHER" id="PTHR42770">
    <property type="entry name" value="AMINO ACID TRANSPORTER-RELATED"/>
    <property type="match status" value="1"/>
</dbReference>
<accession>Q5H3F0</accession>
<dbReference type="InterPro" id="IPR002293">
    <property type="entry name" value="AA/rel_permease1"/>
</dbReference>
<comment type="subcellular location">
    <subcellularLocation>
        <location evidence="1">Cell membrane</location>
        <topology evidence="1">Multi-pass membrane protein</topology>
    </subcellularLocation>
</comment>
<feature type="transmembrane region" description="Helical" evidence="6">
    <location>
        <begin position="335"/>
        <end position="355"/>
    </location>
</feature>
<dbReference type="InterPro" id="IPR050367">
    <property type="entry name" value="APC_superfamily"/>
</dbReference>
<feature type="transmembrane region" description="Helical" evidence="6">
    <location>
        <begin position="286"/>
        <end position="307"/>
    </location>
</feature>
<feature type="transmembrane region" description="Helical" evidence="6">
    <location>
        <begin position="98"/>
        <end position="117"/>
    </location>
</feature>
<dbReference type="Pfam" id="PF13520">
    <property type="entry name" value="AA_permease_2"/>
    <property type="match status" value="1"/>
</dbReference>
<feature type="transmembrane region" description="Helical" evidence="6">
    <location>
        <begin position="206"/>
        <end position="226"/>
    </location>
</feature>
<dbReference type="PANTHER" id="PTHR42770:SF16">
    <property type="entry name" value="AMINO ACID PERMEASE"/>
    <property type="match status" value="1"/>
</dbReference>
<feature type="transmembrane region" description="Helical" evidence="6">
    <location>
        <begin position="418"/>
        <end position="435"/>
    </location>
</feature>
<protein>
    <submittedName>
        <fullName evidence="7">Amino acid transporters</fullName>
    </submittedName>
</protein>
<dbReference type="GO" id="GO:0022857">
    <property type="term" value="F:transmembrane transporter activity"/>
    <property type="evidence" value="ECO:0007669"/>
    <property type="project" value="InterPro"/>
</dbReference>
<evidence type="ECO:0000256" key="3">
    <source>
        <dbReference type="ARBA" id="ARBA00022692"/>
    </source>
</evidence>
<keyword evidence="3 6" id="KW-0812">Transmembrane</keyword>
<feature type="transmembrane region" description="Helical" evidence="6">
    <location>
        <begin position="138"/>
        <end position="164"/>
    </location>
</feature>